<evidence type="ECO:0000313" key="9">
    <source>
        <dbReference type="Proteomes" id="UP000009882"/>
    </source>
</evidence>
<evidence type="ECO:0008006" key="10">
    <source>
        <dbReference type="Google" id="ProtNLM"/>
    </source>
</evidence>
<evidence type="ECO:0000256" key="5">
    <source>
        <dbReference type="ARBA" id="ARBA00023163"/>
    </source>
</evidence>
<evidence type="ECO:0000256" key="3">
    <source>
        <dbReference type="ARBA" id="ARBA00023015"/>
    </source>
</evidence>
<dbReference type="HOGENOM" id="CLU_1865815_0_0_1"/>
<keyword evidence="4" id="KW-0238">DNA-binding</keyword>
<evidence type="ECO:0000256" key="4">
    <source>
        <dbReference type="ARBA" id="ARBA00023125"/>
    </source>
</evidence>
<dbReference type="PANTHER" id="PTHR47659:SF4">
    <property type="entry name" value="ZN(II)2CYS6 TRANSCRIPTION FACTOR (EUROFUNG)"/>
    <property type="match status" value="1"/>
</dbReference>
<evidence type="ECO:0000256" key="7">
    <source>
        <dbReference type="SAM" id="MobiDB-lite"/>
    </source>
</evidence>
<dbReference type="OrthoDB" id="5575144at2759"/>
<feature type="region of interest" description="Disordered" evidence="7">
    <location>
        <begin position="1"/>
        <end position="75"/>
    </location>
</feature>
<keyword evidence="6" id="KW-0539">Nucleus</keyword>
<dbReference type="AlphaFoldDB" id="K9G8D0"/>
<dbReference type="InterPro" id="IPR036864">
    <property type="entry name" value="Zn2-C6_fun-type_DNA-bd_sf"/>
</dbReference>
<dbReference type="InterPro" id="IPR001138">
    <property type="entry name" value="Zn2Cys6_DnaBD"/>
</dbReference>
<comment type="caution">
    <text evidence="8">The sequence shown here is derived from an EMBL/GenBank/DDBJ whole genome shotgun (WGS) entry which is preliminary data.</text>
</comment>
<evidence type="ECO:0000256" key="6">
    <source>
        <dbReference type="ARBA" id="ARBA00023242"/>
    </source>
</evidence>
<dbReference type="GO" id="GO:0000981">
    <property type="term" value="F:DNA-binding transcription factor activity, RNA polymerase II-specific"/>
    <property type="evidence" value="ECO:0007669"/>
    <property type="project" value="InterPro"/>
</dbReference>
<keyword evidence="1" id="KW-0479">Metal-binding</keyword>
<accession>K9G8D0</accession>
<organism evidence="8 9">
    <name type="scientific">Penicillium digitatum (strain PHI26 / CECT 20796)</name>
    <name type="common">Green mold</name>
    <dbReference type="NCBI Taxonomy" id="1170229"/>
    <lineage>
        <taxon>Eukaryota</taxon>
        <taxon>Fungi</taxon>
        <taxon>Dikarya</taxon>
        <taxon>Ascomycota</taxon>
        <taxon>Pezizomycotina</taxon>
        <taxon>Eurotiomycetes</taxon>
        <taxon>Eurotiomycetidae</taxon>
        <taxon>Eurotiales</taxon>
        <taxon>Aspergillaceae</taxon>
        <taxon>Penicillium</taxon>
    </lineage>
</organism>
<dbReference type="GO" id="GO:0003677">
    <property type="term" value="F:DNA binding"/>
    <property type="evidence" value="ECO:0007669"/>
    <property type="project" value="UniProtKB-KW"/>
</dbReference>
<dbReference type="GO" id="GO:0008270">
    <property type="term" value="F:zinc ion binding"/>
    <property type="evidence" value="ECO:0007669"/>
    <property type="project" value="InterPro"/>
</dbReference>
<feature type="compositionally biased region" description="Pro residues" evidence="7">
    <location>
        <begin position="65"/>
        <end position="75"/>
    </location>
</feature>
<keyword evidence="9" id="KW-1185">Reference proteome</keyword>
<dbReference type="Proteomes" id="UP000009882">
    <property type="component" value="Unassembled WGS sequence"/>
</dbReference>
<dbReference type="Gene3D" id="4.10.240.10">
    <property type="entry name" value="Zn(2)-C6 fungal-type DNA-binding domain"/>
    <property type="match status" value="1"/>
</dbReference>
<name>K9G8D0_PEND2</name>
<keyword evidence="3" id="KW-0805">Transcription regulation</keyword>
<evidence type="ECO:0000256" key="2">
    <source>
        <dbReference type="ARBA" id="ARBA00022833"/>
    </source>
</evidence>
<evidence type="ECO:0000313" key="8">
    <source>
        <dbReference type="EMBL" id="EKV17624.1"/>
    </source>
</evidence>
<dbReference type="EMBL" id="AKCT01000055">
    <property type="protein sequence ID" value="EKV17624.1"/>
    <property type="molecule type" value="Genomic_DNA"/>
</dbReference>
<dbReference type="CDD" id="cd00067">
    <property type="entry name" value="GAL4"/>
    <property type="match status" value="1"/>
</dbReference>
<keyword evidence="5" id="KW-0804">Transcription</keyword>
<dbReference type="InterPro" id="IPR050335">
    <property type="entry name" value="ERT1_acuK_gluconeogen_tf"/>
</dbReference>
<dbReference type="InParanoid" id="K9G8D0"/>
<dbReference type="PANTHER" id="PTHR47659">
    <property type="entry name" value="ZN(II)2CYS6 TRANSCRIPTION FACTOR (EUROFUNG)-RELATED"/>
    <property type="match status" value="1"/>
</dbReference>
<keyword evidence="2" id="KW-0862">Zinc</keyword>
<evidence type="ECO:0000256" key="1">
    <source>
        <dbReference type="ARBA" id="ARBA00022723"/>
    </source>
</evidence>
<sequence>MSGSPISKPSEPSAEIKPRGYPSSPVATAERSILPALELSQGPVNEPLPRLGYNERGPVYARSPPGGPCPLPLDPTHPTGRSLVQKSTRRTKAHVASACVNCKKKHLGCDPARPCRRCVLAGKAVSDKFP</sequence>
<dbReference type="SUPFAM" id="SSF57701">
    <property type="entry name" value="Zn2/Cys6 DNA-binding domain"/>
    <property type="match status" value="1"/>
</dbReference>
<reference evidence="9" key="1">
    <citation type="journal article" date="2012" name="BMC Genomics">
        <title>Genome sequence of the necrotrophic fungus Penicillium digitatum, the main postharvest pathogen of citrus.</title>
        <authorList>
            <person name="Marcet-Houben M."/>
            <person name="Ballester A.-R."/>
            <person name="de la Fuente B."/>
            <person name="Harries E."/>
            <person name="Marcos J.F."/>
            <person name="Gonzalez-Candelas L."/>
            <person name="Gabaldon T."/>
        </authorList>
    </citation>
    <scope>NUCLEOTIDE SEQUENCE [LARGE SCALE GENOMIC DNA]</scope>
    <source>
        <strain evidence="9">PHI26 / CECT 20796</strain>
    </source>
</reference>
<dbReference type="STRING" id="1170229.K9G8D0"/>
<protein>
    <recommendedName>
        <fullName evidence="10">Zn(2)-C6 fungal-type domain-containing protein</fullName>
    </recommendedName>
</protein>
<gene>
    <name evidence="8" type="ORF">PDIG_13830</name>
</gene>
<proteinExistence type="predicted"/>